<dbReference type="GO" id="GO:0016020">
    <property type="term" value="C:membrane"/>
    <property type="evidence" value="ECO:0007669"/>
    <property type="project" value="UniProtKB-SubCell"/>
</dbReference>
<reference evidence="11" key="1">
    <citation type="journal article" date="2014" name="Genome Announc.">
        <title>Draft genome sequence of Rhodosporidium toruloides CECT1137, an oleaginous yeast of biotechnological interest.</title>
        <authorList>
            <person name="Morin N."/>
            <person name="Calcas X."/>
            <person name="Devillers H."/>
            <person name="Durrens P."/>
            <person name="Sherman D.J."/>
            <person name="Nicaud J.-M."/>
            <person name="Neuveglise C."/>
        </authorList>
    </citation>
    <scope>NUCLEOTIDE SEQUENCE</scope>
    <source>
        <strain evidence="11">CECT1137</strain>
    </source>
</reference>
<dbReference type="OrthoDB" id="1077582at2759"/>
<keyword evidence="5 9" id="KW-0812">Transmembrane</keyword>
<evidence type="ECO:0000259" key="10">
    <source>
        <dbReference type="Pfam" id="PF13813"/>
    </source>
</evidence>
<keyword evidence="7 9" id="KW-0472">Membrane</keyword>
<evidence type="ECO:0000313" key="11">
    <source>
        <dbReference type="EMBL" id="CDR35595.1"/>
    </source>
</evidence>
<evidence type="ECO:0000256" key="7">
    <source>
        <dbReference type="ARBA" id="ARBA00023136"/>
    </source>
</evidence>
<dbReference type="InterPro" id="IPR044851">
    <property type="entry name" value="Wax_synthase"/>
</dbReference>
<feature type="region of interest" description="Disordered" evidence="8">
    <location>
        <begin position="117"/>
        <end position="214"/>
    </location>
</feature>
<comment type="similarity">
    <text evidence="3">Belongs to the wax synthase family.</text>
</comment>
<feature type="transmembrane region" description="Helical" evidence="9">
    <location>
        <begin position="486"/>
        <end position="505"/>
    </location>
</feature>
<dbReference type="PANTHER" id="PTHR31595:SF57">
    <property type="entry name" value="OS04G0481900 PROTEIN"/>
    <property type="match status" value="1"/>
</dbReference>
<evidence type="ECO:0000256" key="1">
    <source>
        <dbReference type="ARBA" id="ARBA00004141"/>
    </source>
</evidence>
<protein>
    <submittedName>
        <fullName evidence="11">RHTO0S01e02872g1_1</fullName>
    </submittedName>
</protein>
<evidence type="ECO:0000256" key="5">
    <source>
        <dbReference type="ARBA" id="ARBA00022692"/>
    </source>
</evidence>
<dbReference type="EMBL" id="LK052936">
    <property type="protein sequence ID" value="CDR35595.1"/>
    <property type="molecule type" value="Genomic_DNA"/>
</dbReference>
<dbReference type="AlphaFoldDB" id="A0A061AEM3"/>
<feature type="transmembrane region" description="Helical" evidence="9">
    <location>
        <begin position="262"/>
        <end position="281"/>
    </location>
</feature>
<proteinExistence type="inferred from homology"/>
<evidence type="ECO:0000256" key="2">
    <source>
        <dbReference type="ARBA" id="ARBA00005179"/>
    </source>
</evidence>
<comment type="subcellular location">
    <subcellularLocation>
        <location evidence="1">Membrane</location>
        <topology evidence="1">Multi-pass membrane protein</topology>
    </subcellularLocation>
</comment>
<feature type="transmembrane region" description="Helical" evidence="9">
    <location>
        <begin position="42"/>
        <end position="61"/>
    </location>
</feature>
<accession>A0A061AEM3</accession>
<name>A0A061AEM3_RHOTO</name>
<dbReference type="Pfam" id="PF13813">
    <property type="entry name" value="MBOAT_2"/>
    <property type="match status" value="1"/>
</dbReference>
<evidence type="ECO:0000256" key="4">
    <source>
        <dbReference type="ARBA" id="ARBA00022679"/>
    </source>
</evidence>
<evidence type="ECO:0000256" key="3">
    <source>
        <dbReference type="ARBA" id="ARBA00007282"/>
    </source>
</evidence>
<feature type="transmembrane region" description="Helical" evidence="9">
    <location>
        <begin position="421"/>
        <end position="439"/>
    </location>
</feature>
<evidence type="ECO:0000256" key="6">
    <source>
        <dbReference type="ARBA" id="ARBA00022989"/>
    </source>
</evidence>
<feature type="compositionally biased region" description="Pro residues" evidence="8">
    <location>
        <begin position="175"/>
        <end position="187"/>
    </location>
</feature>
<dbReference type="PANTHER" id="PTHR31595">
    <property type="entry name" value="LONG-CHAIN-ALCOHOL O-FATTY-ACYLTRANSFERASE 3-RELATED"/>
    <property type="match status" value="1"/>
</dbReference>
<evidence type="ECO:0000256" key="8">
    <source>
        <dbReference type="SAM" id="MobiDB-lite"/>
    </source>
</evidence>
<dbReference type="GO" id="GO:0008374">
    <property type="term" value="F:O-acyltransferase activity"/>
    <property type="evidence" value="ECO:0007669"/>
    <property type="project" value="InterPro"/>
</dbReference>
<feature type="domain" description="Wax synthase" evidence="10">
    <location>
        <begin position="368"/>
        <end position="446"/>
    </location>
</feature>
<comment type="pathway">
    <text evidence="2">Secondary metabolite biosynthesis.</text>
</comment>
<organism evidence="11">
    <name type="scientific">Rhodotorula toruloides</name>
    <name type="common">Yeast</name>
    <name type="synonym">Rhodosporidium toruloides</name>
    <dbReference type="NCBI Taxonomy" id="5286"/>
    <lineage>
        <taxon>Eukaryota</taxon>
        <taxon>Fungi</taxon>
        <taxon>Dikarya</taxon>
        <taxon>Basidiomycota</taxon>
        <taxon>Pucciniomycotina</taxon>
        <taxon>Microbotryomycetes</taxon>
        <taxon>Sporidiobolales</taxon>
        <taxon>Sporidiobolaceae</taxon>
        <taxon>Rhodotorula</taxon>
    </lineage>
</organism>
<feature type="compositionally biased region" description="Polar residues" evidence="8">
    <location>
        <begin position="202"/>
        <end position="213"/>
    </location>
</feature>
<keyword evidence="4" id="KW-0808">Transferase</keyword>
<evidence type="ECO:0000256" key="9">
    <source>
        <dbReference type="SAM" id="Phobius"/>
    </source>
</evidence>
<feature type="transmembrane region" description="Helical" evidence="9">
    <location>
        <begin position="12"/>
        <end position="30"/>
    </location>
</feature>
<feature type="transmembrane region" description="Helical" evidence="9">
    <location>
        <begin position="517"/>
        <end position="538"/>
    </location>
</feature>
<feature type="transmembrane region" description="Helical" evidence="9">
    <location>
        <begin position="73"/>
        <end position="92"/>
    </location>
</feature>
<feature type="compositionally biased region" description="Low complexity" evidence="8">
    <location>
        <begin position="154"/>
        <end position="170"/>
    </location>
</feature>
<keyword evidence="6 9" id="KW-1133">Transmembrane helix</keyword>
<gene>
    <name evidence="11" type="ORF">RHTO0S_01e02872g</name>
</gene>
<sequence>MTDARPLAFELPPLRAVSVAIPLFILAVLLQPSVSARTSRRLRLALLVPTAVLGWISPFRWRIEPVEFAITANFRWGIFSPYFLMLAVWFGAMGETERKNEMAWLGFDGKAEKKALGVDEGSTGHGTAMKENGNAELRPRANGTLVAPKPRPVSPLASPALSLVSNSSLNDQLPTPSPSPPVGPVQPPSVVDAPPSSVNVPTLTSRKNATRSYSQRHHPLRILLDAAHLLSAMRMIGYAGGPRARDLPPAPKNDKTFLRDRLVAFYNAHLVSSACLALQVLDRDGVLASHLSHILPHDAAVFVSATLARLCIGVSLWVQMKIGFNGFAILFYLLHRGTNAFLDTLQAVLPRRWSEDLTWRSRFDVREYPALFDSPFSKMGEGGVTKFWSARWHFLFRATFTSLGYKPTLALSKRLGLPKRVTQLLGAFVVFTLSAWMHWQALVSARYNLHPSPAGLAFAAAHSIPLTSIYPPPSSSLSFLDRNGTFVFFLLQPVAVFLESLWVALTRKRVRGWAGKLWTALWIVVLGQAVVGKSWLALGLVHGLPPLHLWSWHRFVLPTCSLAPMPAFMR</sequence>
<dbReference type="InterPro" id="IPR032805">
    <property type="entry name" value="Wax_synthase_dom"/>
</dbReference>
<dbReference type="GO" id="GO:0006629">
    <property type="term" value="P:lipid metabolic process"/>
    <property type="evidence" value="ECO:0007669"/>
    <property type="project" value="InterPro"/>
</dbReference>
<feature type="compositionally biased region" description="Low complexity" evidence="8">
    <location>
        <begin position="188"/>
        <end position="201"/>
    </location>
</feature>